<dbReference type="InterPro" id="IPR020631">
    <property type="entry name" value="THF_DH/CycHdrlase_NAD-bd_dom"/>
</dbReference>
<evidence type="ECO:0000256" key="4">
    <source>
        <dbReference type="ARBA" id="ARBA00022605"/>
    </source>
</evidence>
<dbReference type="InterPro" id="IPR020867">
    <property type="entry name" value="THF_DH/CycHdrlase_CS"/>
</dbReference>
<keyword evidence="9 12" id="KW-0368">Histidine biosynthesis</keyword>
<dbReference type="Pfam" id="PF00763">
    <property type="entry name" value="THF_DHG_CYH"/>
    <property type="match status" value="1"/>
</dbReference>
<evidence type="ECO:0000256" key="6">
    <source>
        <dbReference type="ARBA" id="ARBA00022801"/>
    </source>
</evidence>
<dbReference type="GO" id="GO:0006164">
    <property type="term" value="P:purine nucleotide biosynthetic process"/>
    <property type="evidence" value="ECO:0007669"/>
    <property type="project" value="UniProtKB-KW"/>
</dbReference>
<dbReference type="SUPFAM" id="SSF53223">
    <property type="entry name" value="Aminoacid dehydrogenase-like, N-terminal domain"/>
    <property type="match status" value="1"/>
</dbReference>
<dbReference type="GO" id="GO:0004477">
    <property type="term" value="F:methenyltetrahydrofolate cyclohydrolase activity"/>
    <property type="evidence" value="ECO:0007669"/>
    <property type="project" value="UniProtKB-UniRule"/>
</dbReference>
<feature type="binding site" evidence="12">
    <location>
        <begin position="163"/>
        <end position="165"/>
    </location>
    <ligand>
        <name>NADP(+)</name>
        <dbReference type="ChEBI" id="CHEBI:58349"/>
    </ligand>
</feature>
<comment type="pathway">
    <text evidence="1 12">One-carbon metabolism; tetrahydrofolate interconversion.</text>
</comment>
<reference evidence="15 16" key="1">
    <citation type="submission" date="2012-06" db="EMBL/GenBank/DDBJ databases">
        <title>Complete sequence of Sulfurospirillum barnesii SES-3.</title>
        <authorList>
            <consortium name="US DOE Joint Genome Institute"/>
            <person name="Lucas S."/>
            <person name="Han J."/>
            <person name="Lapidus A."/>
            <person name="Cheng J.-F."/>
            <person name="Goodwin L."/>
            <person name="Pitluck S."/>
            <person name="Peters L."/>
            <person name="Ovchinnikova G."/>
            <person name="Lu M."/>
            <person name="Detter J.C."/>
            <person name="Han C."/>
            <person name="Tapia R."/>
            <person name="Land M."/>
            <person name="Hauser L."/>
            <person name="Kyrpides N."/>
            <person name="Ivanova N."/>
            <person name="Pagani I."/>
            <person name="Stolz J."/>
            <person name="Arkin A."/>
            <person name="Dehal P."/>
            <person name="Oremland R."/>
            <person name="Saltikov C."/>
            <person name="Basu P."/>
            <person name="Hollibaugh J."/>
            <person name="Newman D."/>
            <person name="Stolyar S."/>
            <person name="Hazen T."/>
            <person name="Woyke T."/>
        </authorList>
    </citation>
    <scope>NUCLEOTIDE SEQUENCE [LARGE SCALE GENOMIC DNA]</scope>
    <source>
        <strain evidence="16">ATCC 700032 / DSM 10660 / SES-3</strain>
    </source>
</reference>
<keyword evidence="6 12" id="KW-0378">Hydrolase</keyword>
<keyword evidence="8 12" id="KW-0560">Oxidoreductase</keyword>
<dbReference type="NCBIfam" id="NF008058">
    <property type="entry name" value="PRK10792.1"/>
    <property type="match status" value="1"/>
</dbReference>
<dbReference type="PROSITE" id="PS00767">
    <property type="entry name" value="THF_DHG_CYH_2"/>
    <property type="match status" value="1"/>
</dbReference>
<dbReference type="EC" id="1.5.1.5" evidence="12"/>
<evidence type="ECO:0000256" key="8">
    <source>
        <dbReference type="ARBA" id="ARBA00023002"/>
    </source>
</evidence>
<keyword evidence="11 12" id="KW-0511">Multifunctional enzyme</keyword>
<feature type="domain" description="Tetrahydrofolate dehydrogenase/cyclohydrolase catalytic" evidence="13">
    <location>
        <begin position="4"/>
        <end position="118"/>
    </location>
</feature>
<dbReference type="KEGG" id="sba:Sulba_0896"/>
<gene>
    <name evidence="12" type="primary">folD</name>
    <name evidence="15" type="ordered locus">Sulba_0896</name>
</gene>
<dbReference type="Pfam" id="PF02882">
    <property type="entry name" value="THF_DHG_CYH_C"/>
    <property type="match status" value="1"/>
</dbReference>
<dbReference type="InterPro" id="IPR046346">
    <property type="entry name" value="Aminoacid_DH-like_N_sf"/>
</dbReference>
<dbReference type="AlphaFoldDB" id="I3XW73"/>
<evidence type="ECO:0000313" key="16">
    <source>
        <dbReference type="Proteomes" id="UP000006176"/>
    </source>
</evidence>
<dbReference type="STRING" id="760154.Sulba_0896"/>
<comment type="catalytic activity">
    <reaction evidence="12">
        <text>(6R)-5,10-methylene-5,6,7,8-tetrahydrofolate + NADP(+) = (6R)-5,10-methenyltetrahydrofolate + NADPH</text>
        <dbReference type="Rhea" id="RHEA:22812"/>
        <dbReference type="ChEBI" id="CHEBI:15636"/>
        <dbReference type="ChEBI" id="CHEBI:57455"/>
        <dbReference type="ChEBI" id="CHEBI:57783"/>
        <dbReference type="ChEBI" id="CHEBI:58349"/>
        <dbReference type="EC" id="1.5.1.5"/>
    </reaction>
</comment>
<evidence type="ECO:0000259" key="13">
    <source>
        <dbReference type="Pfam" id="PF00763"/>
    </source>
</evidence>
<dbReference type="HAMAP" id="MF_01576">
    <property type="entry name" value="THF_DHG_CYH"/>
    <property type="match status" value="1"/>
</dbReference>
<dbReference type="Proteomes" id="UP000006176">
    <property type="component" value="Chromosome"/>
</dbReference>
<sequence>MQILDGKALSDTIKIELKKQSDVLGLSGITPGLAVILVGDDAASQTYVKMKEKACDSAGIYSIIHKMPSTISQEKILETITMINTNPNIDGVLVQLPLPKHIDTTKIIEAIDPKKDVDGFHPFNVGRLVAGLDGFVPCTPLGVMRLLSHYTIDVKGLDACVVGASNIVGKPMMNLLLNAGATVDICHIFTKDLKEHTKKADLVIVGVGKQNLITEDMVKEGAIVIDIGINKTAEGRIVGDVDYENVAPKCTYITPVPGGVGPMTIAMLLENTIKAAHNRLV</sequence>
<evidence type="ECO:0000256" key="2">
    <source>
        <dbReference type="ARBA" id="ARBA00011738"/>
    </source>
</evidence>
<dbReference type="EC" id="3.5.4.9" evidence="12"/>
<evidence type="ECO:0000256" key="1">
    <source>
        <dbReference type="ARBA" id="ARBA00004777"/>
    </source>
</evidence>
<dbReference type="UniPathway" id="UPA00193"/>
<dbReference type="CDD" id="cd01080">
    <property type="entry name" value="NAD_bind_m-THF_DH_Cyclohyd"/>
    <property type="match status" value="1"/>
</dbReference>
<dbReference type="OrthoDB" id="9803580at2"/>
<evidence type="ECO:0000313" key="15">
    <source>
        <dbReference type="EMBL" id="AFL68197.1"/>
    </source>
</evidence>
<feature type="domain" description="Tetrahydrofolate dehydrogenase/cyclohydrolase NAD(P)-binding" evidence="14">
    <location>
        <begin position="137"/>
        <end position="278"/>
    </location>
</feature>
<dbReference type="GO" id="GO:0005829">
    <property type="term" value="C:cytosol"/>
    <property type="evidence" value="ECO:0007669"/>
    <property type="project" value="TreeGrafter"/>
</dbReference>
<evidence type="ECO:0000256" key="3">
    <source>
        <dbReference type="ARBA" id="ARBA00022563"/>
    </source>
</evidence>
<dbReference type="GO" id="GO:0000105">
    <property type="term" value="P:L-histidine biosynthetic process"/>
    <property type="evidence" value="ECO:0007669"/>
    <property type="project" value="UniProtKB-KW"/>
</dbReference>
<dbReference type="NCBIfam" id="NF010787">
    <property type="entry name" value="PRK14191.1"/>
    <property type="match status" value="1"/>
</dbReference>
<dbReference type="GO" id="GO:0035999">
    <property type="term" value="P:tetrahydrofolate interconversion"/>
    <property type="evidence" value="ECO:0007669"/>
    <property type="project" value="UniProtKB-UniRule"/>
</dbReference>
<keyword evidence="7 12" id="KW-0521">NADP</keyword>
<protein>
    <recommendedName>
        <fullName evidence="12">Bifunctional protein FolD</fullName>
    </recommendedName>
    <domain>
        <recommendedName>
            <fullName evidence="12">Methylenetetrahydrofolate dehydrogenase</fullName>
            <ecNumber evidence="12">1.5.1.5</ecNumber>
        </recommendedName>
    </domain>
    <domain>
        <recommendedName>
            <fullName evidence="12">Methenyltetrahydrofolate cyclohydrolase</fullName>
            <ecNumber evidence="12">3.5.4.9</ecNumber>
        </recommendedName>
    </domain>
</protein>
<keyword evidence="10 12" id="KW-0486">Methionine biosynthesis</keyword>
<name>I3XW73_SULBS</name>
<dbReference type="FunFam" id="3.40.50.720:FF:000094">
    <property type="entry name" value="Bifunctional protein FolD"/>
    <property type="match status" value="1"/>
</dbReference>
<keyword evidence="5 12" id="KW-0658">Purine biosynthesis</keyword>
<feature type="binding site" evidence="12">
    <location>
        <position position="188"/>
    </location>
    <ligand>
        <name>NADP(+)</name>
        <dbReference type="ChEBI" id="CHEBI:58349"/>
    </ligand>
</feature>
<feature type="binding site" evidence="12">
    <location>
        <position position="229"/>
    </location>
    <ligand>
        <name>NADP(+)</name>
        <dbReference type="ChEBI" id="CHEBI:58349"/>
    </ligand>
</feature>
<dbReference type="PRINTS" id="PR00085">
    <property type="entry name" value="THFDHDRGNASE"/>
</dbReference>
<dbReference type="Gene3D" id="3.40.50.720">
    <property type="entry name" value="NAD(P)-binding Rossmann-like Domain"/>
    <property type="match status" value="1"/>
</dbReference>
<dbReference type="InterPro" id="IPR036291">
    <property type="entry name" value="NAD(P)-bd_dom_sf"/>
</dbReference>
<dbReference type="SUPFAM" id="SSF51735">
    <property type="entry name" value="NAD(P)-binding Rossmann-fold domains"/>
    <property type="match status" value="1"/>
</dbReference>
<accession>I3XW73</accession>
<proteinExistence type="inferred from homology"/>
<comment type="catalytic activity">
    <reaction evidence="12">
        <text>(6R)-5,10-methenyltetrahydrofolate + H2O = (6R)-10-formyltetrahydrofolate + H(+)</text>
        <dbReference type="Rhea" id="RHEA:23700"/>
        <dbReference type="ChEBI" id="CHEBI:15377"/>
        <dbReference type="ChEBI" id="CHEBI:15378"/>
        <dbReference type="ChEBI" id="CHEBI:57455"/>
        <dbReference type="ChEBI" id="CHEBI:195366"/>
        <dbReference type="EC" id="3.5.4.9"/>
    </reaction>
</comment>
<keyword evidence="3 12" id="KW-0554">One-carbon metabolism</keyword>
<dbReference type="FunFam" id="3.40.50.10860:FF:000005">
    <property type="entry name" value="C-1-tetrahydrofolate synthase, cytoplasmic, putative"/>
    <property type="match status" value="1"/>
</dbReference>
<evidence type="ECO:0000256" key="11">
    <source>
        <dbReference type="ARBA" id="ARBA00023268"/>
    </source>
</evidence>
<comment type="similarity">
    <text evidence="12">Belongs to the tetrahydrofolate dehydrogenase/cyclohydrolase family.</text>
</comment>
<comment type="function">
    <text evidence="12">Catalyzes the oxidation of 5,10-methylenetetrahydrofolate to 5,10-methenyltetrahydrofolate and then the hydrolysis of 5,10-methenyltetrahydrofolate to 10-formyltetrahydrofolate.</text>
</comment>
<dbReference type="InterPro" id="IPR000672">
    <property type="entry name" value="THF_DH/CycHdrlase"/>
</dbReference>
<dbReference type="HOGENOM" id="CLU_034045_2_1_7"/>
<evidence type="ECO:0000256" key="10">
    <source>
        <dbReference type="ARBA" id="ARBA00023167"/>
    </source>
</evidence>
<dbReference type="InterPro" id="IPR020630">
    <property type="entry name" value="THF_DH/CycHdrlase_cat_dom"/>
</dbReference>
<dbReference type="GO" id="GO:0004488">
    <property type="term" value="F:methylenetetrahydrofolate dehydrogenase (NADP+) activity"/>
    <property type="evidence" value="ECO:0007669"/>
    <property type="project" value="UniProtKB-UniRule"/>
</dbReference>
<evidence type="ECO:0000256" key="9">
    <source>
        <dbReference type="ARBA" id="ARBA00023102"/>
    </source>
</evidence>
<dbReference type="RefSeq" id="WP_014769077.1">
    <property type="nucleotide sequence ID" value="NC_018002.1"/>
</dbReference>
<organism evidence="15 16">
    <name type="scientific">Sulfurospirillum barnesii (strain ATCC 700032 / DSM 10660 / SES-3)</name>
    <dbReference type="NCBI Taxonomy" id="760154"/>
    <lineage>
        <taxon>Bacteria</taxon>
        <taxon>Pseudomonadati</taxon>
        <taxon>Campylobacterota</taxon>
        <taxon>Epsilonproteobacteria</taxon>
        <taxon>Campylobacterales</taxon>
        <taxon>Sulfurospirillaceae</taxon>
        <taxon>Sulfurospirillum</taxon>
    </lineage>
</organism>
<dbReference type="Gene3D" id="3.40.50.10860">
    <property type="entry name" value="Leucine Dehydrogenase, chain A, domain 1"/>
    <property type="match status" value="1"/>
</dbReference>
<dbReference type="NCBIfam" id="NF010783">
    <property type="entry name" value="PRK14186.1"/>
    <property type="match status" value="1"/>
</dbReference>
<dbReference type="PROSITE" id="PS00766">
    <property type="entry name" value="THF_DHG_CYH_1"/>
    <property type="match status" value="1"/>
</dbReference>
<dbReference type="PANTHER" id="PTHR48099">
    <property type="entry name" value="C-1-TETRAHYDROFOLATE SYNTHASE, CYTOPLASMIC-RELATED"/>
    <property type="match status" value="1"/>
</dbReference>
<evidence type="ECO:0000256" key="7">
    <source>
        <dbReference type="ARBA" id="ARBA00022857"/>
    </source>
</evidence>
<dbReference type="NCBIfam" id="NF010780">
    <property type="entry name" value="PRK14183.1"/>
    <property type="match status" value="1"/>
</dbReference>
<dbReference type="eggNOG" id="COG0190">
    <property type="taxonomic scope" value="Bacteria"/>
</dbReference>
<evidence type="ECO:0000256" key="12">
    <source>
        <dbReference type="HAMAP-Rule" id="MF_01576"/>
    </source>
</evidence>
<evidence type="ECO:0000256" key="5">
    <source>
        <dbReference type="ARBA" id="ARBA00022755"/>
    </source>
</evidence>
<dbReference type="EMBL" id="CP003333">
    <property type="protein sequence ID" value="AFL68197.1"/>
    <property type="molecule type" value="Genomic_DNA"/>
</dbReference>
<comment type="subunit">
    <text evidence="2 12">Homodimer.</text>
</comment>
<dbReference type="GO" id="GO:0009086">
    <property type="term" value="P:methionine biosynthetic process"/>
    <property type="evidence" value="ECO:0007669"/>
    <property type="project" value="UniProtKB-KW"/>
</dbReference>
<evidence type="ECO:0000259" key="14">
    <source>
        <dbReference type="Pfam" id="PF02882"/>
    </source>
</evidence>
<keyword evidence="16" id="KW-1185">Reference proteome</keyword>
<dbReference type="PATRIC" id="fig|760154.4.peg.897"/>
<dbReference type="PANTHER" id="PTHR48099:SF5">
    <property type="entry name" value="C-1-TETRAHYDROFOLATE SYNTHASE, CYTOPLASMIC"/>
    <property type="match status" value="1"/>
</dbReference>
<keyword evidence="4 12" id="KW-0028">Amino-acid biosynthesis</keyword>